<dbReference type="PANTHER" id="PTHR47396:SF1">
    <property type="entry name" value="ATP-DEPENDENT HELICASE IRC3-RELATED"/>
    <property type="match status" value="1"/>
</dbReference>
<evidence type="ECO:0000313" key="5">
    <source>
        <dbReference type="Proteomes" id="UP000783287"/>
    </source>
</evidence>
<dbReference type="GO" id="GO:0009307">
    <property type="term" value="P:DNA restriction-modification system"/>
    <property type="evidence" value="ECO:0007669"/>
    <property type="project" value="UniProtKB-KW"/>
</dbReference>
<dbReference type="SUPFAM" id="SSF52540">
    <property type="entry name" value="P-loop containing nucleoside triphosphate hydrolases"/>
    <property type="match status" value="1"/>
</dbReference>
<dbReference type="InterPro" id="IPR006935">
    <property type="entry name" value="Helicase/UvrB_N"/>
</dbReference>
<dbReference type="AlphaFoldDB" id="A0A955L709"/>
<evidence type="ECO:0000259" key="3">
    <source>
        <dbReference type="Pfam" id="PF04851"/>
    </source>
</evidence>
<keyword evidence="1" id="KW-0175">Coiled coil</keyword>
<gene>
    <name evidence="4" type="ORF">KC909_06785</name>
</gene>
<dbReference type="InterPro" id="IPR027417">
    <property type="entry name" value="P-loop_NTPase"/>
</dbReference>
<comment type="caution">
    <text evidence="4">The sequence shown here is derived from an EMBL/GenBank/DDBJ whole genome shotgun (WGS) entry which is preliminary data.</text>
</comment>
<dbReference type="Gene3D" id="3.90.1570.30">
    <property type="match status" value="1"/>
</dbReference>
<evidence type="ECO:0000259" key="2">
    <source>
        <dbReference type="Pfam" id="PF04313"/>
    </source>
</evidence>
<feature type="non-terminal residue" evidence="4">
    <location>
        <position position="1"/>
    </location>
</feature>
<dbReference type="Gene3D" id="3.40.50.300">
    <property type="entry name" value="P-loop containing nucleotide triphosphate hydrolases"/>
    <property type="match status" value="1"/>
</dbReference>
<keyword evidence="4" id="KW-0347">Helicase</keyword>
<dbReference type="PANTHER" id="PTHR47396">
    <property type="entry name" value="TYPE I RESTRICTION ENZYME ECOKI R PROTEIN"/>
    <property type="match status" value="1"/>
</dbReference>
<dbReference type="GO" id="GO:0005524">
    <property type="term" value="F:ATP binding"/>
    <property type="evidence" value="ECO:0007669"/>
    <property type="project" value="UniProtKB-KW"/>
</dbReference>
<dbReference type="GO" id="GO:0005829">
    <property type="term" value="C:cytosol"/>
    <property type="evidence" value="ECO:0007669"/>
    <property type="project" value="TreeGrafter"/>
</dbReference>
<dbReference type="Pfam" id="PF04313">
    <property type="entry name" value="HSDR_N"/>
    <property type="match status" value="1"/>
</dbReference>
<evidence type="ECO:0000313" key="4">
    <source>
        <dbReference type="EMBL" id="MCA9384039.1"/>
    </source>
</evidence>
<accession>A0A955L709</accession>
<dbReference type="InterPro" id="IPR050742">
    <property type="entry name" value="Helicase_Restrict-Modif_Enz"/>
</dbReference>
<dbReference type="InterPro" id="IPR007409">
    <property type="entry name" value="Restrct_endonuc_type1_HsdR_N"/>
</dbReference>
<feature type="non-terminal residue" evidence="4">
    <location>
        <position position="316"/>
    </location>
</feature>
<sequence length="316" mass="36371">VHSEAKISTREALLILRHLFDFLNWFAICYSTGIFVESSFDENIIPQGATDDKRAQELQSLVKSLQEQDAKNNKAQSELLEQHEQLKSDYDKLLQQIQVQKSDKKRLAEKYVQDPNEAATREMYIDLMLREAGWDPKGENVEEYEVSGMPNREGKGWVDYVLWGDDGKPVGLIEAKRTTASPKKGKTQAKLYADCLENQFGQRPIIFYSNGFETWLWDDMQYPPREVYGFYTRGQLQTLINRRNMKDSIQSPKINKEIAGGHGRIYQEEAIKRVCEQYQEGYRKALLVMATGSGKTRVSAAIVDILTKSNWAKRIL</sequence>
<dbReference type="EMBL" id="JAGQLK010000224">
    <property type="protein sequence ID" value="MCA9384039.1"/>
    <property type="molecule type" value="Genomic_DNA"/>
</dbReference>
<feature type="coiled-coil region" evidence="1">
    <location>
        <begin position="58"/>
        <end position="110"/>
    </location>
</feature>
<keyword evidence="4" id="KW-0378">Hydrolase</keyword>
<keyword evidence="4" id="KW-0067">ATP-binding</keyword>
<dbReference type="GO" id="GO:0003677">
    <property type="term" value="F:DNA binding"/>
    <property type="evidence" value="ECO:0007669"/>
    <property type="project" value="UniProtKB-KW"/>
</dbReference>
<organism evidence="4 5">
    <name type="scientific">Candidatus Dojkabacteria bacterium</name>
    <dbReference type="NCBI Taxonomy" id="2099670"/>
    <lineage>
        <taxon>Bacteria</taxon>
        <taxon>Candidatus Dojkabacteria</taxon>
    </lineage>
</organism>
<feature type="domain" description="Restriction endonuclease type I HsdR N-terminal" evidence="2">
    <location>
        <begin position="142"/>
        <end position="221"/>
    </location>
</feature>
<evidence type="ECO:0000256" key="1">
    <source>
        <dbReference type="SAM" id="Coils"/>
    </source>
</evidence>
<proteinExistence type="predicted"/>
<dbReference type="GO" id="GO:0004386">
    <property type="term" value="F:helicase activity"/>
    <property type="evidence" value="ECO:0007669"/>
    <property type="project" value="UniProtKB-KW"/>
</dbReference>
<dbReference type="Proteomes" id="UP000783287">
    <property type="component" value="Unassembled WGS sequence"/>
</dbReference>
<feature type="domain" description="Helicase/UvrB N-terminal" evidence="3">
    <location>
        <begin position="264"/>
        <end position="316"/>
    </location>
</feature>
<name>A0A955L709_9BACT</name>
<keyword evidence="4" id="KW-0547">Nucleotide-binding</keyword>
<reference evidence="4" key="2">
    <citation type="journal article" date="2021" name="Microbiome">
        <title>Successional dynamics and alternative stable states in a saline activated sludge microbial community over 9 years.</title>
        <authorList>
            <person name="Wang Y."/>
            <person name="Ye J."/>
            <person name="Ju F."/>
            <person name="Liu L."/>
            <person name="Boyd J.A."/>
            <person name="Deng Y."/>
            <person name="Parks D.H."/>
            <person name="Jiang X."/>
            <person name="Yin X."/>
            <person name="Woodcroft B.J."/>
            <person name="Tyson G.W."/>
            <person name="Hugenholtz P."/>
            <person name="Polz M.F."/>
            <person name="Zhang T."/>
        </authorList>
    </citation>
    <scope>NUCLEOTIDE SEQUENCE</scope>
    <source>
        <strain evidence="4">HKST-UBA14</strain>
    </source>
</reference>
<reference evidence="4" key="1">
    <citation type="submission" date="2020-04" db="EMBL/GenBank/DDBJ databases">
        <authorList>
            <person name="Zhang T."/>
        </authorList>
    </citation>
    <scope>NUCLEOTIDE SEQUENCE</scope>
    <source>
        <strain evidence="4">HKST-UBA14</strain>
    </source>
</reference>
<dbReference type="GO" id="GO:0009035">
    <property type="term" value="F:type I site-specific deoxyribonuclease activity"/>
    <property type="evidence" value="ECO:0007669"/>
    <property type="project" value="UniProtKB-EC"/>
</dbReference>
<dbReference type="Pfam" id="PF04851">
    <property type="entry name" value="ResIII"/>
    <property type="match status" value="1"/>
</dbReference>
<protein>
    <submittedName>
        <fullName evidence="4">DEAD/DEAH box helicase family protein</fullName>
    </submittedName>
</protein>